<dbReference type="Proteomes" id="UP001057402">
    <property type="component" value="Chromosome 6"/>
</dbReference>
<organism evidence="1 2">
    <name type="scientific">Melastoma candidum</name>
    <dbReference type="NCBI Taxonomy" id="119954"/>
    <lineage>
        <taxon>Eukaryota</taxon>
        <taxon>Viridiplantae</taxon>
        <taxon>Streptophyta</taxon>
        <taxon>Embryophyta</taxon>
        <taxon>Tracheophyta</taxon>
        <taxon>Spermatophyta</taxon>
        <taxon>Magnoliopsida</taxon>
        <taxon>eudicotyledons</taxon>
        <taxon>Gunneridae</taxon>
        <taxon>Pentapetalae</taxon>
        <taxon>rosids</taxon>
        <taxon>malvids</taxon>
        <taxon>Myrtales</taxon>
        <taxon>Melastomataceae</taxon>
        <taxon>Melastomatoideae</taxon>
        <taxon>Melastomateae</taxon>
        <taxon>Melastoma</taxon>
    </lineage>
</organism>
<gene>
    <name evidence="1" type="ORF">MLD38_022371</name>
</gene>
<evidence type="ECO:0000313" key="1">
    <source>
        <dbReference type="EMBL" id="KAI4366500.1"/>
    </source>
</evidence>
<proteinExistence type="predicted"/>
<accession>A0ACB9QME9</accession>
<protein>
    <submittedName>
        <fullName evidence="1">Uncharacterized protein</fullName>
    </submittedName>
</protein>
<keyword evidence="2" id="KW-1185">Reference proteome</keyword>
<sequence>MASPVPTTSSRAQFAVVLILALAVVVNSLRPVSLINDEVVGEYRFAGPCKTKQDCVKPCSNLGLPPC</sequence>
<comment type="caution">
    <text evidence="1">The sequence shown here is derived from an EMBL/GenBank/DDBJ whole genome shotgun (WGS) entry which is preliminary data.</text>
</comment>
<dbReference type="EMBL" id="CM042885">
    <property type="protein sequence ID" value="KAI4366500.1"/>
    <property type="molecule type" value="Genomic_DNA"/>
</dbReference>
<evidence type="ECO:0000313" key="2">
    <source>
        <dbReference type="Proteomes" id="UP001057402"/>
    </source>
</evidence>
<name>A0ACB9QME9_9MYRT</name>
<reference evidence="2" key="1">
    <citation type="journal article" date="2023" name="Front. Plant Sci.">
        <title>Chromosomal-level genome assembly of Melastoma candidum provides insights into trichome evolution.</title>
        <authorList>
            <person name="Zhong Y."/>
            <person name="Wu W."/>
            <person name="Sun C."/>
            <person name="Zou P."/>
            <person name="Liu Y."/>
            <person name="Dai S."/>
            <person name="Zhou R."/>
        </authorList>
    </citation>
    <scope>NUCLEOTIDE SEQUENCE [LARGE SCALE GENOMIC DNA]</scope>
</reference>